<dbReference type="PANTHER" id="PTHR34144:SF5">
    <property type="entry name" value="ALPHA-1,3-MANNOSYLTRANSFERASE CMT1"/>
    <property type="match status" value="1"/>
</dbReference>
<name>A0AAD4ETK1_9PEZI</name>
<dbReference type="Proteomes" id="UP001197093">
    <property type="component" value="Unassembled WGS sequence"/>
</dbReference>
<dbReference type="InterPro" id="IPR021047">
    <property type="entry name" value="Mannosyltransferase_CMT1"/>
</dbReference>
<dbReference type="PANTHER" id="PTHR34144">
    <property type="entry name" value="CHROMOSOME 8, WHOLE GENOME SHOTGUN SEQUENCE"/>
    <property type="match status" value="1"/>
</dbReference>
<accession>A0AAD4ETK1</accession>
<dbReference type="Pfam" id="PF11735">
    <property type="entry name" value="CAP59_mtransfer"/>
    <property type="match status" value="1"/>
</dbReference>
<protein>
    <recommendedName>
        <fullName evidence="3">Glycosyltransferase family 69 protein</fullName>
    </recommendedName>
</protein>
<evidence type="ECO:0000313" key="1">
    <source>
        <dbReference type="EMBL" id="KAG7287064.1"/>
    </source>
</evidence>
<reference evidence="1" key="1">
    <citation type="submission" date="2023-02" db="EMBL/GenBank/DDBJ databases">
        <authorList>
            <person name="Palmer J.M."/>
        </authorList>
    </citation>
    <scope>NUCLEOTIDE SEQUENCE</scope>
    <source>
        <strain evidence="1">FW57</strain>
    </source>
</reference>
<gene>
    <name evidence="1" type="ORF">NEMBOFW57_006565</name>
</gene>
<dbReference type="EMBL" id="JAHCVI010000003">
    <property type="protein sequence ID" value="KAG7287064.1"/>
    <property type="molecule type" value="Genomic_DNA"/>
</dbReference>
<sequence length="381" mass="42667">MPSILDPSDTSFDRMVCPHLNSSRYSYLRPDPTQPALTEKQYFFALNLRQCVDLLPRLLGSLIEAIRFLGPEHCALSIVEGNSADGTLEVLRLLVPELKTMGVEYWLASSTLDPSQGLRIRKLAKLRAMAIEPVTGPATVLQPKPGEQPDEIGTTTYYSQPATSKLPLAANATIIFINDVAACAEDILELIHQRIFQSADMVCAMDWNNPFPTLPTTLPLPPIFYDVWIARSLSGNLLFDIPPATGSWQHSLDLFFDHPPSRARFLAGLPTQVFSCWNGAVALRAAPLARGDAAFRWPRPGECFQGEPQLLCKDLWGRGYGRIAVVPAVNLEYTDRGGRWVKKEKGYRRERIAWEARPPEMVKCVPTFTEQEWLPWNESMS</sequence>
<evidence type="ECO:0000313" key="2">
    <source>
        <dbReference type="Proteomes" id="UP001197093"/>
    </source>
</evidence>
<comment type="caution">
    <text evidence="1">The sequence shown here is derived from an EMBL/GenBank/DDBJ whole genome shotgun (WGS) entry which is preliminary data.</text>
</comment>
<organism evidence="1 2">
    <name type="scientific">Staphylotrichum longicolle</name>
    <dbReference type="NCBI Taxonomy" id="669026"/>
    <lineage>
        <taxon>Eukaryota</taxon>
        <taxon>Fungi</taxon>
        <taxon>Dikarya</taxon>
        <taxon>Ascomycota</taxon>
        <taxon>Pezizomycotina</taxon>
        <taxon>Sordariomycetes</taxon>
        <taxon>Sordariomycetidae</taxon>
        <taxon>Sordariales</taxon>
        <taxon>Chaetomiaceae</taxon>
        <taxon>Staphylotrichum</taxon>
    </lineage>
</organism>
<evidence type="ECO:0008006" key="3">
    <source>
        <dbReference type="Google" id="ProtNLM"/>
    </source>
</evidence>
<dbReference type="AlphaFoldDB" id="A0AAD4ETK1"/>
<keyword evidence="2" id="KW-1185">Reference proteome</keyword>
<proteinExistence type="predicted"/>